<evidence type="ECO:0000313" key="1">
    <source>
        <dbReference type="EMBL" id="GBE84091.1"/>
    </source>
</evidence>
<dbReference type="AlphaFoldDB" id="A0A401GPC3"/>
<keyword evidence="2" id="KW-1185">Reference proteome</keyword>
<accession>A0A401GPC3</accession>
<name>A0A401GPC3_9APHY</name>
<sequence length="122" mass="14035">MAAQLLPYTLPSPVEWTEVDDALVHVAQQCPQLRVIFQTLEPERSEERFYLVWNVIADGLPKYLAATGRLGVIYGSEWKEDPEFGGALKGDVSERWSNVLDARPFFVSRVDVHNFRHIRKYS</sequence>
<gene>
    <name evidence="1" type="ORF">SCP_0600690</name>
</gene>
<reference evidence="1 2" key="1">
    <citation type="journal article" date="2018" name="Sci. Rep.">
        <title>Genome sequence of the cauliflower mushroom Sparassis crispa (Hanabiratake) and its association with beneficial usage.</title>
        <authorList>
            <person name="Kiyama R."/>
            <person name="Furutani Y."/>
            <person name="Kawaguchi K."/>
            <person name="Nakanishi T."/>
        </authorList>
    </citation>
    <scope>NUCLEOTIDE SEQUENCE [LARGE SCALE GENOMIC DNA]</scope>
</reference>
<organism evidence="1 2">
    <name type="scientific">Sparassis crispa</name>
    <dbReference type="NCBI Taxonomy" id="139825"/>
    <lineage>
        <taxon>Eukaryota</taxon>
        <taxon>Fungi</taxon>
        <taxon>Dikarya</taxon>
        <taxon>Basidiomycota</taxon>
        <taxon>Agaricomycotina</taxon>
        <taxon>Agaricomycetes</taxon>
        <taxon>Polyporales</taxon>
        <taxon>Sparassidaceae</taxon>
        <taxon>Sparassis</taxon>
    </lineage>
</organism>
<dbReference type="GeneID" id="38781008"/>
<comment type="caution">
    <text evidence="1">The sequence shown here is derived from an EMBL/GenBank/DDBJ whole genome shotgun (WGS) entry which is preliminary data.</text>
</comment>
<dbReference type="RefSeq" id="XP_027615004.1">
    <property type="nucleotide sequence ID" value="XM_027759203.1"/>
</dbReference>
<proteinExistence type="predicted"/>
<protein>
    <submittedName>
        <fullName evidence="1">Uncharacterized protein</fullName>
    </submittedName>
</protein>
<dbReference type="Proteomes" id="UP000287166">
    <property type="component" value="Unassembled WGS sequence"/>
</dbReference>
<dbReference type="InParanoid" id="A0A401GPC3"/>
<evidence type="ECO:0000313" key="2">
    <source>
        <dbReference type="Proteomes" id="UP000287166"/>
    </source>
</evidence>
<dbReference type="EMBL" id="BFAD01000006">
    <property type="protein sequence ID" value="GBE84091.1"/>
    <property type="molecule type" value="Genomic_DNA"/>
</dbReference>